<comment type="similarity">
    <text evidence="3 7">Belongs to the RRT14 family.</text>
</comment>
<comment type="subcellular location">
    <subcellularLocation>
        <location evidence="2 7">Nucleus</location>
        <location evidence="2 7">Nucleolus</location>
    </subcellularLocation>
</comment>
<evidence type="ECO:0000313" key="9">
    <source>
        <dbReference type="EMBL" id="CUS23969.1"/>
    </source>
</evidence>
<evidence type="ECO:0000256" key="7">
    <source>
        <dbReference type="RuleBase" id="RU362137"/>
    </source>
</evidence>
<dbReference type="EMBL" id="LN890566">
    <property type="protein sequence ID" value="CUS23969.1"/>
    <property type="molecule type" value="Genomic_DNA"/>
</dbReference>
<feature type="region of interest" description="Disordered" evidence="8">
    <location>
        <begin position="141"/>
        <end position="197"/>
    </location>
</feature>
<keyword evidence="10" id="KW-1185">Reference proteome</keyword>
<proteinExistence type="inferred from homology"/>
<sequence>MSSASTKAQATAAVNSVLSLVLPGSTKIDHNSTKRQNNSKGSKAQLINANLKKAVRVRERDAHSIKKREQRSRRKLQKARQLIEDKVDQQAKLEVLKKHREENALTARERKYLNKVINKNVRDLKSWDVDAEELHELQESVLRNTSQGSSLQKRKQKHRKDDFNESKKPVSGDHRYPGLTPGLAPVGLSDEEDSDEE</sequence>
<organism evidence="9 10">
    <name type="scientific">Lachancea quebecensis</name>
    <dbReference type="NCBI Taxonomy" id="1654605"/>
    <lineage>
        <taxon>Eukaryota</taxon>
        <taxon>Fungi</taxon>
        <taxon>Dikarya</taxon>
        <taxon>Ascomycota</taxon>
        <taxon>Saccharomycotina</taxon>
        <taxon>Saccharomycetes</taxon>
        <taxon>Saccharomycetales</taxon>
        <taxon>Saccharomycetaceae</taxon>
        <taxon>Lachancea</taxon>
    </lineage>
</organism>
<evidence type="ECO:0000256" key="6">
    <source>
        <dbReference type="ARBA" id="ARBA00023242"/>
    </source>
</evidence>
<reference evidence="10" key="1">
    <citation type="submission" date="2015-10" db="EMBL/GenBank/DDBJ databases">
        <authorList>
            <person name="Devillers H."/>
        </authorList>
    </citation>
    <scope>NUCLEOTIDE SEQUENCE [LARGE SCALE GENOMIC DNA]</scope>
</reference>
<comment type="function">
    <text evidence="1 7">Involved in ribosome biogenesis, probably through modulation of rDNA transcription.</text>
</comment>
<evidence type="ECO:0000256" key="4">
    <source>
        <dbReference type="ARBA" id="ARBA00023015"/>
    </source>
</evidence>
<evidence type="ECO:0000313" key="10">
    <source>
        <dbReference type="Proteomes" id="UP000236544"/>
    </source>
</evidence>
<accession>A0A0P1KVH5</accession>
<dbReference type="Pfam" id="PF17075">
    <property type="entry name" value="RRT14"/>
    <property type="match status" value="1"/>
</dbReference>
<feature type="compositionally biased region" description="Polar residues" evidence="8">
    <location>
        <begin position="141"/>
        <end position="151"/>
    </location>
</feature>
<feature type="compositionally biased region" description="Basic residues" evidence="8">
    <location>
        <begin position="65"/>
        <end position="78"/>
    </location>
</feature>
<dbReference type="OrthoDB" id="4069371at2759"/>
<keyword evidence="4 7" id="KW-0805">Transcription regulation</keyword>
<protein>
    <recommendedName>
        <fullName evidence="7">Regulator of rDNA transcription 14</fullName>
    </recommendedName>
</protein>
<feature type="compositionally biased region" description="Polar residues" evidence="8">
    <location>
        <begin position="34"/>
        <end position="48"/>
    </location>
</feature>
<dbReference type="Proteomes" id="UP000236544">
    <property type="component" value="Unassembled WGS sequence"/>
</dbReference>
<gene>
    <name evidence="7" type="primary">RRT14</name>
    <name evidence="9" type="ORF">LAQU0_S13e00364g</name>
</gene>
<feature type="region of interest" description="Disordered" evidence="8">
    <location>
        <begin position="23"/>
        <end position="80"/>
    </location>
</feature>
<keyword evidence="6 7" id="KW-0539">Nucleus</keyword>
<keyword evidence="5 7" id="KW-0804">Transcription</keyword>
<feature type="compositionally biased region" description="Basic and acidic residues" evidence="8">
    <location>
        <begin position="159"/>
        <end position="176"/>
    </location>
</feature>
<evidence type="ECO:0000256" key="2">
    <source>
        <dbReference type="ARBA" id="ARBA00004604"/>
    </source>
</evidence>
<name>A0A0P1KVH5_9SACH</name>
<dbReference type="AlphaFoldDB" id="A0A0P1KVH5"/>
<evidence type="ECO:0000256" key="8">
    <source>
        <dbReference type="SAM" id="MobiDB-lite"/>
    </source>
</evidence>
<dbReference type="GO" id="GO:0005730">
    <property type="term" value="C:nucleolus"/>
    <property type="evidence" value="ECO:0007669"/>
    <property type="project" value="UniProtKB-SubCell"/>
</dbReference>
<evidence type="ECO:0000256" key="3">
    <source>
        <dbReference type="ARBA" id="ARBA00007142"/>
    </source>
</evidence>
<evidence type="ECO:0000256" key="5">
    <source>
        <dbReference type="ARBA" id="ARBA00023163"/>
    </source>
</evidence>
<evidence type="ECO:0000256" key="1">
    <source>
        <dbReference type="ARBA" id="ARBA00002711"/>
    </source>
</evidence>
<dbReference type="InterPro" id="IPR031404">
    <property type="entry name" value="Rrt14"/>
</dbReference>